<dbReference type="InterPro" id="IPR013324">
    <property type="entry name" value="RNA_pol_sigma_r3/r4-like"/>
</dbReference>
<comment type="similarity">
    <text evidence="1">Belongs to the sigma-70 factor family. ECF subfamily.</text>
</comment>
<feature type="domain" description="RNA polymerase sigma factor 70 region 4 type 2" evidence="6">
    <location>
        <begin position="113"/>
        <end position="164"/>
    </location>
</feature>
<dbReference type="InterPro" id="IPR036388">
    <property type="entry name" value="WH-like_DNA-bd_sf"/>
</dbReference>
<dbReference type="Pfam" id="PF08281">
    <property type="entry name" value="Sigma70_r4_2"/>
    <property type="match status" value="1"/>
</dbReference>
<gene>
    <name evidence="7" type="ORF">SAMN05660909_04092</name>
</gene>
<dbReference type="PANTHER" id="PTHR43133:SF46">
    <property type="entry name" value="RNA POLYMERASE SIGMA-70 FACTOR ECF SUBFAMILY"/>
    <property type="match status" value="1"/>
</dbReference>
<evidence type="ECO:0000256" key="3">
    <source>
        <dbReference type="ARBA" id="ARBA00023082"/>
    </source>
</evidence>
<sequence length="187" mass="21798">MLKTPSYRAYKELFYSQYSDLCNYAYSYLKDDAAAEDVVQETFIKLWEKHPEMIDMPNIKAYLYRAVRNNSISVLRKQTTEDNGNKGFEWVQDLSEDPEAKEIAEAKPHYDKLIYEAIAQLPPQCREVFTCCRVQGMTHQQAATKLGLSPKTVENYMGRALKLLRKYLQQYGLPICVILLWKILQPL</sequence>
<dbReference type="Gene3D" id="1.10.1740.10">
    <property type="match status" value="1"/>
</dbReference>
<dbReference type="SUPFAM" id="SSF88946">
    <property type="entry name" value="Sigma2 domain of RNA polymerase sigma factors"/>
    <property type="match status" value="1"/>
</dbReference>
<keyword evidence="8" id="KW-1185">Reference proteome</keyword>
<dbReference type="InterPro" id="IPR039425">
    <property type="entry name" value="RNA_pol_sigma-70-like"/>
</dbReference>
<evidence type="ECO:0000259" key="5">
    <source>
        <dbReference type="Pfam" id="PF04542"/>
    </source>
</evidence>
<accession>A0A1H4F2P9</accession>
<reference evidence="8" key="1">
    <citation type="submission" date="2016-10" db="EMBL/GenBank/DDBJ databases">
        <authorList>
            <person name="Varghese N."/>
            <person name="Submissions S."/>
        </authorList>
    </citation>
    <scope>NUCLEOTIDE SEQUENCE [LARGE SCALE GENOMIC DNA]</scope>
    <source>
        <strain evidence="8">DSM 23920</strain>
    </source>
</reference>
<dbReference type="EMBL" id="FNRL01000022">
    <property type="protein sequence ID" value="SEA91220.1"/>
    <property type="molecule type" value="Genomic_DNA"/>
</dbReference>
<dbReference type="InterPro" id="IPR007627">
    <property type="entry name" value="RNA_pol_sigma70_r2"/>
</dbReference>
<evidence type="ECO:0000259" key="6">
    <source>
        <dbReference type="Pfam" id="PF08281"/>
    </source>
</evidence>
<protein>
    <submittedName>
        <fullName evidence="7">RNA polymerase sigma-70 factor, ECF subfamily</fullName>
    </submittedName>
</protein>
<keyword evidence="4" id="KW-0804">Transcription</keyword>
<keyword evidence="2" id="KW-0805">Transcription regulation</keyword>
<dbReference type="InterPro" id="IPR013325">
    <property type="entry name" value="RNA_pol_sigma_r2"/>
</dbReference>
<dbReference type="GO" id="GO:0006352">
    <property type="term" value="P:DNA-templated transcription initiation"/>
    <property type="evidence" value="ECO:0007669"/>
    <property type="project" value="InterPro"/>
</dbReference>
<dbReference type="NCBIfam" id="TIGR02985">
    <property type="entry name" value="Sig70_bacteroi1"/>
    <property type="match status" value="1"/>
</dbReference>
<evidence type="ECO:0000313" key="8">
    <source>
        <dbReference type="Proteomes" id="UP000199656"/>
    </source>
</evidence>
<dbReference type="InterPro" id="IPR014327">
    <property type="entry name" value="RNA_pol_sigma70_bacteroid"/>
</dbReference>
<dbReference type="Pfam" id="PF04542">
    <property type="entry name" value="Sigma70_r2"/>
    <property type="match status" value="1"/>
</dbReference>
<evidence type="ECO:0000256" key="1">
    <source>
        <dbReference type="ARBA" id="ARBA00010641"/>
    </source>
</evidence>
<dbReference type="GO" id="GO:0003677">
    <property type="term" value="F:DNA binding"/>
    <property type="evidence" value="ECO:0007669"/>
    <property type="project" value="InterPro"/>
</dbReference>
<organism evidence="7 8">
    <name type="scientific">Chitinophaga terrae</name>
    <name type="common">ex Kim and Jung 2007</name>
    <dbReference type="NCBI Taxonomy" id="408074"/>
    <lineage>
        <taxon>Bacteria</taxon>
        <taxon>Pseudomonadati</taxon>
        <taxon>Bacteroidota</taxon>
        <taxon>Chitinophagia</taxon>
        <taxon>Chitinophagales</taxon>
        <taxon>Chitinophagaceae</taxon>
        <taxon>Chitinophaga</taxon>
    </lineage>
</organism>
<name>A0A1H4F2P9_9BACT</name>
<dbReference type="SUPFAM" id="SSF88659">
    <property type="entry name" value="Sigma3 and sigma4 domains of RNA polymerase sigma factors"/>
    <property type="match status" value="1"/>
</dbReference>
<proteinExistence type="inferred from homology"/>
<dbReference type="RefSeq" id="WP_089763736.1">
    <property type="nucleotide sequence ID" value="NZ_BKAT01000036.1"/>
</dbReference>
<dbReference type="Gene3D" id="1.10.10.10">
    <property type="entry name" value="Winged helix-like DNA-binding domain superfamily/Winged helix DNA-binding domain"/>
    <property type="match status" value="1"/>
</dbReference>
<keyword evidence="3" id="KW-0731">Sigma factor</keyword>
<dbReference type="PANTHER" id="PTHR43133">
    <property type="entry name" value="RNA POLYMERASE ECF-TYPE SIGMA FACTO"/>
    <property type="match status" value="1"/>
</dbReference>
<evidence type="ECO:0000313" key="7">
    <source>
        <dbReference type="EMBL" id="SEA91220.1"/>
    </source>
</evidence>
<dbReference type="InterPro" id="IPR014284">
    <property type="entry name" value="RNA_pol_sigma-70_dom"/>
</dbReference>
<dbReference type="Proteomes" id="UP000199656">
    <property type="component" value="Unassembled WGS sequence"/>
</dbReference>
<dbReference type="InterPro" id="IPR013249">
    <property type="entry name" value="RNA_pol_sigma70_r4_t2"/>
</dbReference>
<dbReference type="GO" id="GO:0016987">
    <property type="term" value="F:sigma factor activity"/>
    <property type="evidence" value="ECO:0007669"/>
    <property type="project" value="UniProtKB-KW"/>
</dbReference>
<dbReference type="CDD" id="cd06171">
    <property type="entry name" value="Sigma70_r4"/>
    <property type="match status" value="1"/>
</dbReference>
<dbReference type="AlphaFoldDB" id="A0A1H4F2P9"/>
<dbReference type="NCBIfam" id="TIGR02937">
    <property type="entry name" value="sigma70-ECF"/>
    <property type="match status" value="1"/>
</dbReference>
<dbReference type="STRING" id="408074.SAMN05660909_04092"/>
<dbReference type="OrthoDB" id="659361at2"/>
<evidence type="ECO:0000256" key="4">
    <source>
        <dbReference type="ARBA" id="ARBA00023163"/>
    </source>
</evidence>
<evidence type="ECO:0000256" key="2">
    <source>
        <dbReference type="ARBA" id="ARBA00023015"/>
    </source>
</evidence>
<feature type="domain" description="RNA polymerase sigma-70 region 2" evidence="5">
    <location>
        <begin position="18"/>
        <end position="79"/>
    </location>
</feature>